<evidence type="ECO:0000256" key="1">
    <source>
        <dbReference type="SAM" id="Phobius"/>
    </source>
</evidence>
<dbReference type="Pfam" id="PF25898">
    <property type="entry name" value="LolA_2nd_metazoa"/>
    <property type="match status" value="1"/>
</dbReference>
<dbReference type="PANTHER" id="PTHR36902:SF1">
    <property type="entry name" value="ENRICHED IN SURFACE-LABELED PROTEOME PROTEIN 9"/>
    <property type="match status" value="1"/>
</dbReference>
<keyword evidence="1" id="KW-0472">Membrane</keyword>
<gene>
    <name evidence="4" type="ORF">WJX72_005604</name>
</gene>
<protein>
    <recommendedName>
        <fullName evidence="3">LolA-like domain-containing protein</fullName>
    </recommendedName>
</protein>
<feature type="signal peptide" evidence="2">
    <location>
        <begin position="1"/>
        <end position="22"/>
    </location>
</feature>
<evidence type="ECO:0000256" key="2">
    <source>
        <dbReference type="SAM" id="SignalP"/>
    </source>
</evidence>
<keyword evidence="1" id="KW-0812">Transmembrane</keyword>
<evidence type="ECO:0000259" key="3">
    <source>
        <dbReference type="Pfam" id="PF25898"/>
    </source>
</evidence>
<evidence type="ECO:0000313" key="4">
    <source>
        <dbReference type="EMBL" id="KAK9820061.1"/>
    </source>
</evidence>
<evidence type="ECO:0000313" key="5">
    <source>
        <dbReference type="Proteomes" id="UP001489004"/>
    </source>
</evidence>
<accession>A0AAW1QF74</accession>
<keyword evidence="1" id="KW-1133">Transmembrane helix</keyword>
<organism evidence="4 5">
    <name type="scientific">[Myrmecia] bisecta</name>
    <dbReference type="NCBI Taxonomy" id="41462"/>
    <lineage>
        <taxon>Eukaryota</taxon>
        <taxon>Viridiplantae</taxon>
        <taxon>Chlorophyta</taxon>
        <taxon>core chlorophytes</taxon>
        <taxon>Trebouxiophyceae</taxon>
        <taxon>Trebouxiales</taxon>
        <taxon>Trebouxiaceae</taxon>
        <taxon>Myrmecia</taxon>
    </lineage>
</organism>
<reference evidence="4 5" key="1">
    <citation type="journal article" date="2024" name="Nat. Commun.">
        <title>Phylogenomics reveals the evolutionary origins of lichenization in chlorophyte algae.</title>
        <authorList>
            <person name="Puginier C."/>
            <person name="Libourel C."/>
            <person name="Otte J."/>
            <person name="Skaloud P."/>
            <person name="Haon M."/>
            <person name="Grisel S."/>
            <person name="Petersen M."/>
            <person name="Berrin J.G."/>
            <person name="Delaux P.M."/>
            <person name="Dal Grande F."/>
            <person name="Keller J."/>
        </authorList>
    </citation>
    <scope>NUCLEOTIDE SEQUENCE [LARGE SCALE GENOMIC DNA]</scope>
    <source>
        <strain evidence="4 5">SAG 2043</strain>
    </source>
</reference>
<keyword evidence="2" id="KW-0732">Signal</keyword>
<comment type="caution">
    <text evidence="4">The sequence shown here is derived from an EMBL/GenBank/DDBJ whole genome shotgun (WGS) entry which is preliminary data.</text>
</comment>
<feature type="chain" id="PRO_5043441455" description="LolA-like domain-containing protein" evidence="2">
    <location>
        <begin position="23"/>
        <end position="498"/>
    </location>
</feature>
<dbReference type="PANTHER" id="PTHR36902">
    <property type="entry name" value="ENRICHED IN SURFACE-LABELED PROTEOME PROTEIN 9"/>
    <property type="match status" value="1"/>
</dbReference>
<dbReference type="EMBL" id="JALJOR010000003">
    <property type="protein sequence ID" value="KAK9820061.1"/>
    <property type="molecule type" value="Genomic_DNA"/>
</dbReference>
<feature type="domain" description="LolA-like" evidence="3">
    <location>
        <begin position="193"/>
        <end position="385"/>
    </location>
</feature>
<feature type="transmembrane region" description="Helical" evidence="1">
    <location>
        <begin position="452"/>
        <end position="475"/>
    </location>
</feature>
<keyword evidence="5" id="KW-1185">Reference proteome</keyword>
<dbReference type="Proteomes" id="UP001489004">
    <property type="component" value="Unassembled WGS sequence"/>
</dbReference>
<sequence>MYAPVFPALVLFFFLAPGSTSALPGVGRALLQDLEQFTIEDGGTVFQEVSACTPGSLMQLSTTDGYSVNDIKATLELDTTASYATNFRQDDRRTWANGNSRLNVSLDLDISPANPAFPKSLEARVNTVVCGQPVDATTIYEQFDGETNTTVSAAVSFKNSNGSASSTVPFLMDYDEARSLVLYDNGQAVACCNMVPPFPDFPSEWSATVETNIVDRGYTFVMTQYYSASSNAVRVDVHASGQDHVLVQDFGQQTFVIIDAANSSNPHGVCSSRPFFGGRGRGAQLFNDTTGTIVETAQFLNFASTTADTLFTPGTTDVRGIPCEKWTQTFNSTNSSYVVDYFFPINQWLVAREDYHRLLKRIHMKGSRNGRSVEHFYEYINFRPRTDLANLVDVCGIAPQGTNCNCTAQQVAKATKGVRADADGVIIDSTPVECLNTAKAPKGFSSSQGGPYALLAVIGFVVGTLFATCTVMLYYRKVLGVSAGDKLNHSRLQEFQMG</sequence>
<dbReference type="AlphaFoldDB" id="A0AAW1QF74"/>
<name>A0AAW1QF74_9CHLO</name>
<dbReference type="InterPro" id="IPR058831">
    <property type="entry name" value="LolA-like_dom_2nd"/>
</dbReference>
<proteinExistence type="predicted"/>